<evidence type="ECO:0000256" key="1">
    <source>
        <dbReference type="ARBA" id="ARBA00023235"/>
    </source>
</evidence>
<dbReference type="Proteomes" id="UP000243217">
    <property type="component" value="Unassembled WGS sequence"/>
</dbReference>
<dbReference type="Gene3D" id="3.40.50.1860">
    <property type="match status" value="2"/>
</dbReference>
<dbReference type="SUPFAM" id="SSF53681">
    <property type="entry name" value="Aspartate/glutamate racemase"/>
    <property type="match status" value="2"/>
</dbReference>
<dbReference type="PANTHER" id="PTHR21198">
    <property type="entry name" value="GLUTAMATE RACEMASE"/>
    <property type="match status" value="1"/>
</dbReference>
<dbReference type="InterPro" id="IPR001920">
    <property type="entry name" value="Asp/Glu_race"/>
</dbReference>
<evidence type="ECO:0000313" key="3">
    <source>
        <dbReference type="Proteomes" id="UP000243217"/>
    </source>
</evidence>
<dbReference type="AlphaFoldDB" id="A0A1V9ZM17"/>
<sequence>MSEVLIGILGGVGPAAGLVLHQEILKHTLNGGTDQGHVDVVHVSRSADLAARPAYLKQVQLNSEVNDIENPAYGMARSLTMLVQAANAQNARLVVGVPCNTFHAPPIWNTFENLAKMPRVKVLHMLEETVKMIEMLVSHVQTIGVMSTTGSREFRIFHELLEPRGYKVVQVPEDVQDELNDSIYNTEWGIKSTAPTIHPRAISNFQSYARILAQLGAEVVILGCTEIPMALTGSEIYGMVLVDPMVALARAMVREVDPSKLVPLDIKLDQIHKIGKPKRTLSVRSDSVDLTDASDIIGEYSSDEDITAEELDSIRFCFY</sequence>
<organism evidence="2 3">
    <name type="scientific">Thraustotheca clavata</name>
    <dbReference type="NCBI Taxonomy" id="74557"/>
    <lineage>
        <taxon>Eukaryota</taxon>
        <taxon>Sar</taxon>
        <taxon>Stramenopiles</taxon>
        <taxon>Oomycota</taxon>
        <taxon>Saprolegniomycetes</taxon>
        <taxon>Saprolegniales</taxon>
        <taxon>Achlyaceae</taxon>
        <taxon>Thraustotheca</taxon>
    </lineage>
</organism>
<keyword evidence="1" id="KW-0413">Isomerase</keyword>
<name>A0A1V9ZM17_9STRA</name>
<dbReference type="Pfam" id="PF01177">
    <property type="entry name" value="Asp_Glu_race"/>
    <property type="match status" value="1"/>
</dbReference>
<keyword evidence="3" id="KW-1185">Reference proteome</keyword>
<dbReference type="OrthoDB" id="187836at2759"/>
<dbReference type="PANTHER" id="PTHR21198:SF3">
    <property type="entry name" value="GLUTAMATE RACEMASE"/>
    <property type="match status" value="1"/>
</dbReference>
<reference evidence="2 3" key="1">
    <citation type="journal article" date="2014" name="Genome Biol. Evol.">
        <title>The secreted proteins of Achlya hypogyna and Thraustotheca clavata identify the ancestral oomycete secretome and reveal gene acquisitions by horizontal gene transfer.</title>
        <authorList>
            <person name="Misner I."/>
            <person name="Blouin N."/>
            <person name="Leonard G."/>
            <person name="Richards T.A."/>
            <person name="Lane C.E."/>
        </authorList>
    </citation>
    <scope>NUCLEOTIDE SEQUENCE [LARGE SCALE GENOMIC DNA]</scope>
    <source>
        <strain evidence="2 3">ATCC 34112</strain>
    </source>
</reference>
<dbReference type="EMBL" id="JNBS01001841">
    <property type="protein sequence ID" value="OQR98830.1"/>
    <property type="molecule type" value="Genomic_DNA"/>
</dbReference>
<comment type="caution">
    <text evidence="2">The sequence shown here is derived from an EMBL/GenBank/DDBJ whole genome shotgun (WGS) entry which is preliminary data.</text>
</comment>
<evidence type="ECO:0008006" key="4">
    <source>
        <dbReference type="Google" id="ProtNLM"/>
    </source>
</evidence>
<proteinExistence type="predicted"/>
<dbReference type="STRING" id="74557.A0A1V9ZM17"/>
<dbReference type="GO" id="GO:0047661">
    <property type="term" value="F:amino-acid racemase activity"/>
    <property type="evidence" value="ECO:0007669"/>
    <property type="project" value="InterPro"/>
</dbReference>
<accession>A0A1V9ZM17</accession>
<gene>
    <name evidence="2" type="ORF">THRCLA_06665</name>
</gene>
<dbReference type="InterPro" id="IPR015942">
    <property type="entry name" value="Asp/Glu/hydantoin_racemase"/>
</dbReference>
<evidence type="ECO:0000313" key="2">
    <source>
        <dbReference type="EMBL" id="OQR98830.1"/>
    </source>
</evidence>
<protein>
    <recommendedName>
        <fullName evidence="4">Aspartate racemase</fullName>
    </recommendedName>
</protein>